<feature type="compositionally biased region" description="Basic and acidic residues" evidence="1">
    <location>
        <begin position="334"/>
        <end position="345"/>
    </location>
</feature>
<comment type="caution">
    <text evidence="3">The sequence shown here is derived from an EMBL/GenBank/DDBJ whole genome shotgun (WGS) entry which is preliminary data.</text>
</comment>
<feature type="compositionally biased region" description="Basic and acidic residues" evidence="1">
    <location>
        <begin position="95"/>
        <end position="111"/>
    </location>
</feature>
<evidence type="ECO:0000313" key="4">
    <source>
        <dbReference type="Proteomes" id="UP000274694"/>
    </source>
</evidence>
<reference evidence="3 4" key="1">
    <citation type="submission" date="2018-05" db="EMBL/GenBank/DDBJ databases">
        <title>Micromonospora from Atacama Desert.</title>
        <authorList>
            <person name="Carro L."/>
            <person name="Goodfellow M."/>
            <person name="Klenk H.-P."/>
        </authorList>
    </citation>
    <scope>NUCLEOTIDE SEQUENCE [LARGE SCALE GENOMIC DNA]</scope>
    <source>
        <strain evidence="3 4">LB41</strain>
    </source>
</reference>
<protein>
    <submittedName>
        <fullName evidence="3">Uncharacterized protein</fullName>
    </submittedName>
</protein>
<feature type="compositionally biased region" description="Basic and acidic residues" evidence="1">
    <location>
        <begin position="296"/>
        <end position="307"/>
    </location>
</feature>
<feature type="region of interest" description="Disordered" evidence="1">
    <location>
        <begin position="1"/>
        <end position="345"/>
    </location>
</feature>
<evidence type="ECO:0000256" key="1">
    <source>
        <dbReference type="SAM" id="MobiDB-lite"/>
    </source>
</evidence>
<gene>
    <name evidence="3" type="ORF">DLJ60_23565</name>
</gene>
<keyword evidence="2" id="KW-0812">Transmembrane</keyword>
<feature type="compositionally biased region" description="Low complexity" evidence="1">
    <location>
        <begin position="247"/>
        <end position="261"/>
    </location>
</feature>
<feature type="compositionally biased region" description="Low complexity" evidence="1">
    <location>
        <begin position="226"/>
        <end position="237"/>
    </location>
</feature>
<dbReference type="Proteomes" id="UP000274694">
    <property type="component" value="Unassembled WGS sequence"/>
</dbReference>
<sequence>MRHRDWGSGEDSPRERRPSGSWDEPAGPRRADSYAPESYRTPSRRRAIERGQDEPVDTYLPRWALESGVSRADGGGRHAAPDDDEIEVETPSSEGGRRTEAGRRRRDRPEPRAIGAGPLSDHTAEWTMDAPQERGYVGNRRADSDDEPVSGVSPRSRPRRAATRRPQVIWSGLPDSAGSGDEEAARDSGRPGGRRRSASGSSWPPPVASDSAWSRSAVAGSDRSRPAASDADWPASAVPELRRPASESESGWSRSASSGRSAPETGWSSSAASETGWSRSVTPSGSEQSRPAADPWQRRRAADREPPEPPPAVDPWDASGVHAWGRSAPGGRWEQAERRWDRTEHTGEWDRFTDTGYLEPVRDEVDPWDRTAPPVREGWASPERAEAFWSGTRLAGDDPRWMETPPSAPRSPAVAYSAPRPRAVPRGRPVTPAGSTLRRRVETIGGGSWGRRLEDDLLDPDPGGPLRPLVYTVACYLVPAVLLLVGLLFLSGQPPEGCVTDITGGGCDSPRTHALDSLVSAAPRFGLALVSSLVVAVLLRQVGTTWRAATVALAAAVVGGGLSTVVISAVTGNPLG</sequence>
<organism evidence="3 4">
    <name type="scientific">Micromonospora chalcea</name>
    <dbReference type="NCBI Taxonomy" id="1874"/>
    <lineage>
        <taxon>Bacteria</taxon>
        <taxon>Bacillati</taxon>
        <taxon>Actinomycetota</taxon>
        <taxon>Actinomycetes</taxon>
        <taxon>Micromonosporales</taxon>
        <taxon>Micromonosporaceae</taxon>
        <taxon>Micromonospora</taxon>
    </lineage>
</organism>
<keyword evidence="2" id="KW-0472">Membrane</keyword>
<feature type="compositionally biased region" description="Low complexity" evidence="1">
    <location>
        <begin position="418"/>
        <end position="433"/>
    </location>
</feature>
<evidence type="ECO:0000256" key="2">
    <source>
        <dbReference type="SAM" id="Phobius"/>
    </source>
</evidence>
<name>A0ABX9XY88_MICCH</name>
<evidence type="ECO:0000313" key="3">
    <source>
        <dbReference type="EMBL" id="RQW89034.1"/>
    </source>
</evidence>
<accession>A0ABX9XY88</accession>
<feature type="transmembrane region" description="Helical" evidence="2">
    <location>
        <begin position="551"/>
        <end position="570"/>
    </location>
</feature>
<keyword evidence="4" id="KW-1185">Reference proteome</keyword>
<feature type="transmembrane region" description="Helical" evidence="2">
    <location>
        <begin position="469"/>
        <end position="490"/>
    </location>
</feature>
<feature type="region of interest" description="Disordered" evidence="1">
    <location>
        <begin position="394"/>
        <end position="433"/>
    </location>
</feature>
<feature type="compositionally biased region" description="Basic and acidic residues" evidence="1">
    <location>
        <begin position="1"/>
        <end position="18"/>
    </location>
</feature>
<keyword evidence="2" id="KW-1133">Transmembrane helix</keyword>
<proteinExistence type="predicted"/>
<feature type="compositionally biased region" description="Polar residues" evidence="1">
    <location>
        <begin position="266"/>
        <end position="289"/>
    </location>
</feature>
<dbReference type="EMBL" id="QGTA01000239">
    <property type="protein sequence ID" value="RQW89034.1"/>
    <property type="molecule type" value="Genomic_DNA"/>
</dbReference>
<dbReference type="RefSeq" id="WP_069089304.1">
    <property type="nucleotide sequence ID" value="NZ_QGTA01000239.1"/>
</dbReference>